<sequence length="103" mass="11914">MAAFLSSLPFFFSFFFFFLFFLGGYDRSPWRVDSTFPRYVGIPKVLESSLSRFAQLHRYPATEKGPVRVLNLARRSRNKTPTPKYGSTLPRAERIPKLKLFAG</sequence>
<keyword evidence="1" id="KW-0812">Transmembrane</keyword>
<dbReference type="EMBL" id="GG692421">
    <property type="protein sequence ID" value="EER42882.1"/>
    <property type="molecule type" value="Genomic_DNA"/>
</dbReference>
<evidence type="ECO:0000313" key="3">
    <source>
        <dbReference type="Proteomes" id="UP000002624"/>
    </source>
</evidence>
<accession>C6H999</accession>
<name>C6H999_AJECH</name>
<dbReference type="VEuPathDB" id="FungiDB:HCDG_02780"/>
<dbReference type="AlphaFoldDB" id="C6H999"/>
<gene>
    <name evidence="2" type="ORF">HCDG_02780</name>
</gene>
<dbReference type="Proteomes" id="UP000002624">
    <property type="component" value="Unassembled WGS sequence"/>
</dbReference>
<reference evidence="3" key="1">
    <citation type="submission" date="2009-05" db="EMBL/GenBank/DDBJ databases">
        <title>The genome sequence of Ajellomyces capsulatus strain H143.</title>
        <authorList>
            <person name="Champion M."/>
            <person name="Cuomo C.A."/>
            <person name="Ma L.-J."/>
            <person name="Henn M.R."/>
            <person name="Sil A."/>
            <person name="Goldman B."/>
            <person name="Young S.K."/>
            <person name="Kodira C.D."/>
            <person name="Zeng Q."/>
            <person name="Koehrsen M."/>
            <person name="Alvarado L."/>
            <person name="Berlin A.M."/>
            <person name="Borenstein D."/>
            <person name="Chen Z."/>
            <person name="Engels R."/>
            <person name="Freedman E."/>
            <person name="Gellesch M."/>
            <person name="Goldberg J."/>
            <person name="Griggs A."/>
            <person name="Gujja S."/>
            <person name="Heiman D.I."/>
            <person name="Hepburn T.A."/>
            <person name="Howarth C."/>
            <person name="Jen D."/>
            <person name="Larson L."/>
            <person name="Lewis B."/>
            <person name="Mehta T."/>
            <person name="Park D."/>
            <person name="Pearson M."/>
            <person name="Roberts A."/>
            <person name="Saif S."/>
            <person name="Shea T.D."/>
            <person name="Shenoy N."/>
            <person name="Sisk P."/>
            <person name="Stolte C."/>
            <person name="Sykes S."/>
            <person name="Walk T."/>
            <person name="White J."/>
            <person name="Yandava C."/>
            <person name="Klein B."/>
            <person name="McEwen J.G."/>
            <person name="Puccia R."/>
            <person name="Goldman G.H."/>
            <person name="Felipe M.S."/>
            <person name="Nino-Vega G."/>
            <person name="San-Blas G."/>
            <person name="Taylor J.W."/>
            <person name="Mendoza L."/>
            <person name="Galagan J.E."/>
            <person name="Nusbaum C."/>
            <person name="Birren B.W."/>
        </authorList>
    </citation>
    <scope>NUCLEOTIDE SEQUENCE [LARGE SCALE GENOMIC DNA]</scope>
    <source>
        <strain evidence="3">H143</strain>
    </source>
</reference>
<keyword evidence="1" id="KW-0472">Membrane</keyword>
<proteinExistence type="predicted"/>
<keyword evidence="1" id="KW-1133">Transmembrane helix</keyword>
<dbReference type="HOGENOM" id="CLU_2262992_0_0_1"/>
<evidence type="ECO:0000256" key="1">
    <source>
        <dbReference type="SAM" id="Phobius"/>
    </source>
</evidence>
<protein>
    <submittedName>
        <fullName evidence="2">Uncharacterized protein</fullName>
    </submittedName>
</protein>
<feature type="transmembrane region" description="Helical" evidence="1">
    <location>
        <begin position="6"/>
        <end position="25"/>
    </location>
</feature>
<evidence type="ECO:0000313" key="2">
    <source>
        <dbReference type="EMBL" id="EER42882.1"/>
    </source>
</evidence>
<organism evidence="2 3">
    <name type="scientific">Ajellomyces capsulatus (strain H143)</name>
    <name type="common">Darling's disease fungus</name>
    <name type="synonym">Histoplasma capsulatum</name>
    <dbReference type="NCBI Taxonomy" id="544712"/>
    <lineage>
        <taxon>Eukaryota</taxon>
        <taxon>Fungi</taxon>
        <taxon>Dikarya</taxon>
        <taxon>Ascomycota</taxon>
        <taxon>Pezizomycotina</taxon>
        <taxon>Eurotiomycetes</taxon>
        <taxon>Eurotiomycetidae</taxon>
        <taxon>Onygenales</taxon>
        <taxon>Ajellomycetaceae</taxon>
        <taxon>Histoplasma</taxon>
    </lineage>
</organism>